<gene>
    <name evidence="1" type="ORF">CLUMA_CG015985</name>
</gene>
<accession>A0A1J1IRF3</accession>
<protein>
    <submittedName>
        <fullName evidence="1">CLUMA_CG015985, isoform A</fullName>
    </submittedName>
</protein>
<sequence>MQVHKVELERQKFDNLPLISWRKRAGVNTVSSEKHTTKKNIIEQAKGSKHITFPIFNAAHSLPAFY</sequence>
<evidence type="ECO:0000313" key="2">
    <source>
        <dbReference type="Proteomes" id="UP000183832"/>
    </source>
</evidence>
<name>A0A1J1IRF3_9DIPT</name>
<dbReference type="AlphaFoldDB" id="A0A1J1IRF3"/>
<keyword evidence="2" id="KW-1185">Reference proteome</keyword>
<evidence type="ECO:0000313" key="1">
    <source>
        <dbReference type="EMBL" id="CRL02811.1"/>
    </source>
</evidence>
<proteinExistence type="predicted"/>
<dbReference type="EMBL" id="CVRI01000058">
    <property type="protein sequence ID" value="CRL02811.1"/>
    <property type="molecule type" value="Genomic_DNA"/>
</dbReference>
<organism evidence="1 2">
    <name type="scientific">Clunio marinus</name>
    <dbReference type="NCBI Taxonomy" id="568069"/>
    <lineage>
        <taxon>Eukaryota</taxon>
        <taxon>Metazoa</taxon>
        <taxon>Ecdysozoa</taxon>
        <taxon>Arthropoda</taxon>
        <taxon>Hexapoda</taxon>
        <taxon>Insecta</taxon>
        <taxon>Pterygota</taxon>
        <taxon>Neoptera</taxon>
        <taxon>Endopterygota</taxon>
        <taxon>Diptera</taxon>
        <taxon>Nematocera</taxon>
        <taxon>Chironomoidea</taxon>
        <taxon>Chironomidae</taxon>
        <taxon>Clunio</taxon>
    </lineage>
</organism>
<dbReference type="Proteomes" id="UP000183832">
    <property type="component" value="Unassembled WGS sequence"/>
</dbReference>
<reference evidence="1 2" key="1">
    <citation type="submission" date="2015-04" db="EMBL/GenBank/DDBJ databases">
        <authorList>
            <person name="Syromyatnikov M.Y."/>
            <person name="Popov V.N."/>
        </authorList>
    </citation>
    <scope>NUCLEOTIDE SEQUENCE [LARGE SCALE GENOMIC DNA]</scope>
</reference>